<dbReference type="AlphaFoldDB" id="X1DV21"/>
<feature type="non-terminal residue" evidence="1">
    <location>
        <position position="188"/>
    </location>
</feature>
<evidence type="ECO:0000313" key="1">
    <source>
        <dbReference type="EMBL" id="GAH00253.1"/>
    </source>
</evidence>
<protein>
    <submittedName>
        <fullName evidence="1">Uncharacterized protein</fullName>
    </submittedName>
</protein>
<sequence length="188" mass="19813">MAENLILDDETGQIEIVLAVAVAANQLEVTTNWADKTSSALTYGNTITVTNDDTEVTIVAAPGASTQRLVKEITVYNADTAAATFTILHESSATERRYFEVTIPAGRTWTMTGGFADGQGIAIGEAFIHITDAADKTSSALTYGNTITVTNDDTEVTIVAAPGASTQRLVKEITVYNADTAAATFTIL</sequence>
<reference evidence="1" key="1">
    <citation type="journal article" date="2014" name="Front. Microbiol.">
        <title>High frequency of phylogenetically diverse reductive dehalogenase-homologous genes in deep subseafloor sedimentary metagenomes.</title>
        <authorList>
            <person name="Kawai M."/>
            <person name="Futagami T."/>
            <person name="Toyoda A."/>
            <person name="Takaki Y."/>
            <person name="Nishi S."/>
            <person name="Hori S."/>
            <person name="Arai W."/>
            <person name="Tsubouchi T."/>
            <person name="Morono Y."/>
            <person name="Uchiyama I."/>
            <person name="Ito T."/>
            <person name="Fujiyama A."/>
            <person name="Inagaki F."/>
            <person name="Takami H."/>
        </authorList>
    </citation>
    <scope>NUCLEOTIDE SEQUENCE</scope>
    <source>
        <strain evidence="1">Expedition CK06-06</strain>
    </source>
</reference>
<dbReference type="EMBL" id="BART01026718">
    <property type="protein sequence ID" value="GAH00253.1"/>
    <property type="molecule type" value="Genomic_DNA"/>
</dbReference>
<organism evidence="1">
    <name type="scientific">marine sediment metagenome</name>
    <dbReference type="NCBI Taxonomy" id="412755"/>
    <lineage>
        <taxon>unclassified sequences</taxon>
        <taxon>metagenomes</taxon>
        <taxon>ecological metagenomes</taxon>
    </lineage>
</organism>
<accession>X1DV21</accession>
<gene>
    <name evidence="1" type="ORF">S01H4_47559</name>
</gene>
<comment type="caution">
    <text evidence="1">The sequence shown here is derived from an EMBL/GenBank/DDBJ whole genome shotgun (WGS) entry which is preliminary data.</text>
</comment>
<name>X1DV21_9ZZZZ</name>
<proteinExistence type="predicted"/>